<dbReference type="InterPro" id="IPR051487">
    <property type="entry name" value="Ser/Thr_Proteases_Immune/Dev"/>
</dbReference>
<dbReference type="Proteomes" id="UP000285301">
    <property type="component" value="Unassembled WGS sequence"/>
</dbReference>
<dbReference type="PROSITE" id="PS50240">
    <property type="entry name" value="TRYPSIN_DOM"/>
    <property type="match status" value="1"/>
</dbReference>
<dbReference type="InterPro" id="IPR033116">
    <property type="entry name" value="TRYPSIN_SER"/>
</dbReference>
<name>A0A3S3NV10_9ACAR</name>
<dbReference type="PROSITE" id="PS00135">
    <property type="entry name" value="TRYPSIN_SER"/>
    <property type="match status" value="1"/>
</dbReference>
<sequence>MDKPVDFAGNEWHLRPACLDLSGLEKNLDTQNHCIATGFGRLDDSTFPDLLQQIDMKLYDHDKCASMYPKGVVTDKQICMVSKHNPQPLSRKSYGNPCFGDSGGPLQCFINNNWIQLGITWGAIDCERSPSVFQKIYKYAEFIKNTSSYKLPTSCKALSVTKLLNSSKNILLHKIFPRDVIIFPE</sequence>
<evidence type="ECO:0000313" key="7">
    <source>
        <dbReference type="EMBL" id="RWR99525.1"/>
    </source>
</evidence>
<evidence type="ECO:0000256" key="1">
    <source>
        <dbReference type="ARBA" id="ARBA00023157"/>
    </source>
</evidence>
<evidence type="ECO:0000256" key="2">
    <source>
        <dbReference type="ARBA" id="ARBA00024195"/>
    </source>
</evidence>
<dbReference type="Pfam" id="PF00089">
    <property type="entry name" value="Trypsin"/>
    <property type="match status" value="1"/>
</dbReference>
<proteinExistence type="inferred from homology"/>
<dbReference type="GO" id="GO:0006508">
    <property type="term" value="P:proteolysis"/>
    <property type="evidence" value="ECO:0007669"/>
    <property type="project" value="InterPro"/>
</dbReference>
<keyword evidence="1" id="KW-1015">Disulfide bond</keyword>
<dbReference type="EMBL" id="NCKU01016477">
    <property type="protein sequence ID" value="RWR99194.1"/>
    <property type="molecule type" value="Genomic_DNA"/>
</dbReference>
<dbReference type="InterPro" id="IPR043504">
    <property type="entry name" value="Peptidase_S1_PA_chymotrypsin"/>
</dbReference>
<organism evidence="4 8">
    <name type="scientific">Dinothrombium tinctorium</name>
    <dbReference type="NCBI Taxonomy" id="1965070"/>
    <lineage>
        <taxon>Eukaryota</taxon>
        <taxon>Metazoa</taxon>
        <taxon>Ecdysozoa</taxon>
        <taxon>Arthropoda</taxon>
        <taxon>Chelicerata</taxon>
        <taxon>Arachnida</taxon>
        <taxon>Acari</taxon>
        <taxon>Acariformes</taxon>
        <taxon>Trombidiformes</taxon>
        <taxon>Prostigmata</taxon>
        <taxon>Anystina</taxon>
        <taxon>Parasitengona</taxon>
        <taxon>Trombidioidea</taxon>
        <taxon>Trombidiidae</taxon>
        <taxon>Dinothrombium</taxon>
    </lineage>
</organism>
<comment type="similarity">
    <text evidence="2">Belongs to the peptidase S1 family. CLIP subfamily.</text>
</comment>
<dbReference type="GO" id="GO:0004252">
    <property type="term" value="F:serine-type endopeptidase activity"/>
    <property type="evidence" value="ECO:0007669"/>
    <property type="project" value="InterPro"/>
</dbReference>
<evidence type="ECO:0000313" key="6">
    <source>
        <dbReference type="EMBL" id="RWR99503.1"/>
    </source>
</evidence>
<evidence type="ECO:0000313" key="4">
    <source>
        <dbReference type="EMBL" id="RWR99194.1"/>
    </source>
</evidence>
<comment type="caution">
    <text evidence="4">The sequence shown here is derived from an EMBL/GenBank/DDBJ whole genome shotgun (WGS) entry which is preliminary data.</text>
</comment>
<dbReference type="InterPro" id="IPR001254">
    <property type="entry name" value="Trypsin_dom"/>
</dbReference>
<reference evidence="4 8" key="1">
    <citation type="journal article" date="2018" name="Gigascience">
        <title>Genomes of trombidid mites reveal novel predicted allergens and laterally-transferred genes associated with secondary metabolism.</title>
        <authorList>
            <person name="Dong X."/>
            <person name="Chaisiri K."/>
            <person name="Xia D."/>
            <person name="Armstrong S.D."/>
            <person name="Fang Y."/>
            <person name="Donnelly M.J."/>
            <person name="Kadowaki T."/>
            <person name="McGarry J.W."/>
            <person name="Darby A.C."/>
            <person name="Makepeace B.L."/>
        </authorList>
    </citation>
    <scope>NUCLEOTIDE SEQUENCE [LARGE SCALE GENOMIC DNA]</scope>
    <source>
        <strain evidence="4">UoL-WK</strain>
    </source>
</reference>
<dbReference type="PANTHER" id="PTHR24256">
    <property type="entry name" value="TRYPTASE-RELATED"/>
    <property type="match status" value="1"/>
</dbReference>
<feature type="domain" description="Peptidase S1" evidence="3">
    <location>
        <begin position="1"/>
        <end position="148"/>
    </location>
</feature>
<reference evidence="4" key="2">
    <citation type="submission" date="2018-11" db="EMBL/GenBank/DDBJ databases">
        <title>Trombidioid mite genomics.</title>
        <authorList>
            <person name="Dong X."/>
        </authorList>
    </citation>
    <scope>NUCLEOTIDE SEQUENCE</scope>
    <source>
        <strain evidence="4">UoL-WK</strain>
    </source>
</reference>
<evidence type="ECO:0000259" key="3">
    <source>
        <dbReference type="PROSITE" id="PS50240"/>
    </source>
</evidence>
<dbReference type="EMBL" id="NCKU01014723">
    <property type="protein sequence ID" value="RWR99525.1"/>
    <property type="molecule type" value="Genomic_DNA"/>
</dbReference>
<evidence type="ECO:0000313" key="5">
    <source>
        <dbReference type="EMBL" id="RWR99502.1"/>
    </source>
</evidence>
<gene>
    <name evidence="7" type="ORF">B4U79_17013</name>
    <name evidence="6" type="ORF">B4U79_17018</name>
    <name evidence="5" type="ORF">B4U79_17019</name>
    <name evidence="4" type="ORF">B4U79_17068</name>
</gene>
<evidence type="ECO:0000313" key="8">
    <source>
        <dbReference type="Proteomes" id="UP000285301"/>
    </source>
</evidence>
<dbReference type="STRING" id="1965070.A0A3S3NV10"/>
<dbReference type="OrthoDB" id="546450at2759"/>
<protein>
    <submittedName>
        <fullName evidence="4">Enteropeptidase-like protein</fullName>
    </submittedName>
</protein>
<dbReference type="SUPFAM" id="SSF50494">
    <property type="entry name" value="Trypsin-like serine proteases"/>
    <property type="match status" value="1"/>
</dbReference>
<dbReference type="EMBL" id="NCKU01014833">
    <property type="protein sequence ID" value="RWR99502.1"/>
    <property type="molecule type" value="Genomic_DNA"/>
</dbReference>
<dbReference type="InterPro" id="IPR009003">
    <property type="entry name" value="Peptidase_S1_PA"/>
</dbReference>
<dbReference type="Gene3D" id="2.40.10.10">
    <property type="entry name" value="Trypsin-like serine proteases"/>
    <property type="match status" value="1"/>
</dbReference>
<dbReference type="EMBL" id="NCKU01014829">
    <property type="protein sequence ID" value="RWR99503.1"/>
    <property type="molecule type" value="Genomic_DNA"/>
</dbReference>
<accession>A0A3S3NV10</accession>
<keyword evidence="8" id="KW-1185">Reference proteome</keyword>
<dbReference type="AlphaFoldDB" id="A0A3S3NV10"/>